<keyword evidence="12" id="KW-1185">Reference proteome</keyword>
<dbReference type="EC" id="7.6.2.9" evidence="8"/>
<keyword evidence="6 7" id="KW-0129">CBS domain</keyword>
<dbReference type="SUPFAM" id="SSF54631">
    <property type="entry name" value="CBS-domain pair"/>
    <property type="match status" value="1"/>
</dbReference>
<reference evidence="11" key="1">
    <citation type="submission" date="2020-07" db="EMBL/GenBank/DDBJ databases">
        <title>Genomic analysis of a strain of Sedimentibacter Hydroxybenzoicus DSM7310.</title>
        <authorList>
            <person name="Ma S."/>
        </authorList>
    </citation>
    <scope>NUCLEOTIDE SEQUENCE</scope>
    <source>
        <strain evidence="11">DSM 7310</strain>
    </source>
</reference>
<comment type="caution">
    <text evidence="11">The sequence shown here is derived from an EMBL/GenBank/DDBJ whole genome shotgun (WGS) entry which is preliminary data.</text>
</comment>
<feature type="domain" description="CBS" evidence="10">
    <location>
        <begin position="311"/>
        <end position="366"/>
    </location>
</feature>
<dbReference type="GO" id="GO:0016887">
    <property type="term" value="F:ATP hydrolysis activity"/>
    <property type="evidence" value="ECO:0007669"/>
    <property type="project" value="UniProtKB-UniRule"/>
</dbReference>
<keyword evidence="8" id="KW-0997">Cell inner membrane</keyword>
<evidence type="ECO:0000256" key="6">
    <source>
        <dbReference type="ARBA" id="ARBA00023122"/>
    </source>
</evidence>
<keyword evidence="8" id="KW-1003">Cell membrane</keyword>
<evidence type="ECO:0000259" key="10">
    <source>
        <dbReference type="PROSITE" id="PS51371"/>
    </source>
</evidence>
<dbReference type="PROSITE" id="PS50893">
    <property type="entry name" value="ABC_TRANSPORTER_2"/>
    <property type="match status" value="1"/>
</dbReference>
<dbReference type="InterPro" id="IPR046342">
    <property type="entry name" value="CBS_dom_sf"/>
</dbReference>
<evidence type="ECO:0000256" key="8">
    <source>
        <dbReference type="RuleBase" id="RU369116"/>
    </source>
</evidence>
<dbReference type="GO" id="GO:0005524">
    <property type="term" value="F:ATP binding"/>
    <property type="evidence" value="ECO:0007669"/>
    <property type="project" value="UniProtKB-UniRule"/>
</dbReference>
<dbReference type="CDD" id="cd02205">
    <property type="entry name" value="CBS_pair_SF"/>
    <property type="match status" value="1"/>
</dbReference>
<dbReference type="AlphaFoldDB" id="A0A974BMS2"/>
<dbReference type="GO" id="GO:0006865">
    <property type="term" value="P:amino acid transport"/>
    <property type="evidence" value="ECO:0007669"/>
    <property type="project" value="UniProtKB-UniRule"/>
</dbReference>
<dbReference type="NCBIfam" id="TIGR01186">
    <property type="entry name" value="proV"/>
    <property type="match status" value="1"/>
</dbReference>
<evidence type="ECO:0000313" key="11">
    <source>
        <dbReference type="EMBL" id="NYB76129.1"/>
    </source>
</evidence>
<dbReference type="InterPro" id="IPR027417">
    <property type="entry name" value="P-loop_NTPase"/>
</dbReference>
<dbReference type="PANTHER" id="PTHR43117">
    <property type="entry name" value="OSMOPROTECTANT IMPORT ATP-BINDING PROTEIN OSMV"/>
    <property type="match status" value="1"/>
</dbReference>
<evidence type="ECO:0000259" key="9">
    <source>
        <dbReference type="PROSITE" id="PS50893"/>
    </source>
</evidence>
<proteinExistence type="inferred from homology"/>
<dbReference type="FunFam" id="3.40.50.300:FF:000425">
    <property type="entry name" value="Probable ABC transporter, ATP-binding subunit"/>
    <property type="match status" value="1"/>
</dbReference>
<dbReference type="Pfam" id="PF00571">
    <property type="entry name" value="CBS"/>
    <property type="match status" value="2"/>
</dbReference>
<dbReference type="PROSITE" id="PS51371">
    <property type="entry name" value="CBS"/>
    <property type="match status" value="1"/>
</dbReference>
<dbReference type="PROSITE" id="PS00211">
    <property type="entry name" value="ABC_TRANSPORTER_1"/>
    <property type="match status" value="1"/>
</dbReference>
<dbReference type="GO" id="GO:0015418">
    <property type="term" value="F:ABC-type quaternary ammonium compound transporting activity"/>
    <property type="evidence" value="ECO:0007669"/>
    <property type="project" value="UniProtKB-EC"/>
</dbReference>
<evidence type="ECO:0000256" key="1">
    <source>
        <dbReference type="ARBA" id="ARBA00005417"/>
    </source>
</evidence>
<evidence type="ECO:0000256" key="3">
    <source>
        <dbReference type="ARBA" id="ARBA00022737"/>
    </source>
</evidence>
<dbReference type="CDD" id="cd03295">
    <property type="entry name" value="ABC_OpuCA_Osmoprotection"/>
    <property type="match status" value="1"/>
</dbReference>
<dbReference type="Proteomes" id="UP000611629">
    <property type="component" value="Unassembled WGS sequence"/>
</dbReference>
<dbReference type="InterPro" id="IPR003439">
    <property type="entry name" value="ABC_transporter-like_ATP-bd"/>
</dbReference>
<evidence type="ECO:0000256" key="4">
    <source>
        <dbReference type="ARBA" id="ARBA00022741"/>
    </source>
</evidence>
<dbReference type="Pfam" id="PF00005">
    <property type="entry name" value="ABC_tran"/>
    <property type="match status" value="1"/>
</dbReference>
<gene>
    <name evidence="11" type="ORF">HZF24_18435</name>
</gene>
<dbReference type="GO" id="GO:0031460">
    <property type="term" value="P:glycine betaine transport"/>
    <property type="evidence" value="ECO:0007669"/>
    <property type="project" value="InterPro"/>
</dbReference>
<dbReference type="InterPro" id="IPR003593">
    <property type="entry name" value="AAA+_ATPase"/>
</dbReference>
<name>A0A974BMS2_SEDHY</name>
<dbReference type="InterPro" id="IPR000644">
    <property type="entry name" value="CBS_dom"/>
</dbReference>
<comment type="catalytic activity">
    <reaction evidence="8">
        <text>a quaternary ammonium(out) + ATP + H2O = a quaternary ammonium(in) + ADP + phosphate + H(+)</text>
        <dbReference type="Rhea" id="RHEA:11036"/>
        <dbReference type="ChEBI" id="CHEBI:15377"/>
        <dbReference type="ChEBI" id="CHEBI:15378"/>
        <dbReference type="ChEBI" id="CHEBI:30616"/>
        <dbReference type="ChEBI" id="CHEBI:35267"/>
        <dbReference type="ChEBI" id="CHEBI:43474"/>
        <dbReference type="ChEBI" id="CHEBI:456216"/>
    </reaction>
</comment>
<dbReference type="EMBL" id="JACBNQ010000046">
    <property type="protein sequence ID" value="NYB76129.1"/>
    <property type="molecule type" value="Genomic_DNA"/>
</dbReference>
<evidence type="ECO:0000313" key="12">
    <source>
        <dbReference type="Proteomes" id="UP000611629"/>
    </source>
</evidence>
<dbReference type="PANTHER" id="PTHR43117:SF4">
    <property type="entry name" value="OSMOPROTECTANT IMPORT ATP-BINDING PROTEIN OSMV"/>
    <property type="match status" value="1"/>
</dbReference>
<dbReference type="SUPFAM" id="SSF52540">
    <property type="entry name" value="P-loop containing nucleoside triphosphate hydrolases"/>
    <property type="match status" value="1"/>
</dbReference>
<keyword evidence="8" id="KW-0472">Membrane</keyword>
<keyword evidence="3" id="KW-0677">Repeat</keyword>
<feature type="domain" description="ABC transporter" evidence="9">
    <location>
        <begin position="2"/>
        <end position="238"/>
    </location>
</feature>
<keyword evidence="2 8" id="KW-0813">Transport</keyword>
<evidence type="ECO:0000256" key="5">
    <source>
        <dbReference type="ARBA" id="ARBA00022840"/>
    </source>
</evidence>
<dbReference type="Gene3D" id="3.40.50.300">
    <property type="entry name" value="P-loop containing nucleotide triphosphate hydrolases"/>
    <property type="match status" value="1"/>
</dbReference>
<dbReference type="RefSeq" id="WP_179239848.1">
    <property type="nucleotide sequence ID" value="NZ_JACBNQ010000046.1"/>
</dbReference>
<keyword evidence="4 8" id="KW-0547">Nucleotide-binding</keyword>
<dbReference type="InterPro" id="IPR005892">
    <property type="entry name" value="Gly-betaine_transp_ATP-bd"/>
</dbReference>
<evidence type="ECO:0000256" key="7">
    <source>
        <dbReference type="PROSITE-ProRule" id="PRU00703"/>
    </source>
</evidence>
<dbReference type="GO" id="GO:0005886">
    <property type="term" value="C:plasma membrane"/>
    <property type="evidence" value="ECO:0007669"/>
    <property type="project" value="UniProtKB-SubCell"/>
</dbReference>
<comment type="similarity">
    <text evidence="1 8">Belongs to the ABC transporter superfamily.</text>
</comment>
<dbReference type="Gene3D" id="3.10.580.10">
    <property type="entry name" value="CBS-domain"/>
    <property type="match status" value="1"/>
</dbReference>
<sequence>MIKFENVTKKYPNTKNSAVNNLNLEINEGEICMLVGPSGCGKTTTMKMVNRLIEPTSGNIYIDGENIMAHNPVDLRRNIGYVIQNIGLFPHMTIAENIATVPKEKKWDKERIDKRVDELLELMELNPEVYRNRRPSDLSGGQRQRVGVARALAADPPVMLMDEPFGALDPITRSKLQNEFLRLQEKIRKTIIFVTHDIDEAIKMGDKIVVVKNGKIVQQGTPDDILSNPADEFVENLIGGNRSIKRLNLVTCSEIMHDTFSVKMDTPLDAARTIMLENGLKTIALTGQNNKLIGYAELKDMEGKTGMSGDYKKEMEVTVDERMSLNDALSEMLRIGQRYIYVADERDNLRGWIGINDILNAVSIND</sequence>
<dbReference type="InterPro" id="IPR017871">
    <property type="entry name" value="ABC_transporter-like_CS"/>
</dbReference>
<accession>A0A974BMS2</accession>
<comment type="subcellular location">
    <subcellularLocation>
        <location evidence="8">Cell inner membrane</location>
        <topology evidence="8">Peripheral membrane protein</topology>
    </subcellularLocation>
</comment>
<dbReference type="SMART" id="SM00382">
    <property type="entry name" value="AAA"/>
    <property type="match status" value="1"/>
</dbReference>
<protein>
    <recommendedName>
        <fullName evidence="8">Quaternary amine transport ATP-binding protein</fullName>
        <ecNumber evidence="8">7.6.2.9</ecNumber>
    </recommendedName>
</protein>
<comment type="subunit">
    <text evidence="8">The complex is probably composed of two ATP-binding proteins, two transmembrane proteins and a solute-binding protein.</text>
</comment>
<organism evidence="11 12">
    <name type="scientific">Sedimentibacter hydroxybenzoicus DSM 7310</name>
    <dbReference type="NCBI Taxonomy" id="1123245"/>
    <lineage>
        <taxon>Bacteria</taxon>
        <taxon>Bacillati</taxon>
        <taxon>Bacillota</taxon>
        <taxon>Tissierellia</taxon>
        <taxon>Sedimentibacter</taxon>
    </lineage>
</organism>
<evidence type="ECO:0000256" key="2">
    <source>
        <dbReference type="ARBA" id="ARBA00022448"/>
    </source>
</evidence>
<keyword evidence="5 8" id="KW-0067">ATP-binding</keyword>